<dbReference type="Pfam" id="PF21185">
    <property type="entry name" value="RecD_N"/>
    <property type="match status" value="1"/>
</dbReference>
<dbReference type="GO" id="GO:0000724">
    <property type="term" value="P:double-strand break repair via homologous recombination"/>
    <property type="evidence" value="ECO:0007669"/>
    <property type="project" value="UniProtKB-UniRule"/>
</dbReference>
<keyword evidence="5 11" id="KW-0347">Helicase</keyword>
<name>A0A848H8I4_9BURK</name>
<keyword evidence="10 11" id="KW-0413">Isomerase</keyword>
<dbReference type="EC" id="5.6.2.3" evidence="11"/>
<proteinExistence type="inferred from homology"/>
<dbReference type="InterPro" id="IPR027417">
    <property type="entry name" value="P-loop_NTPase"/>
</dbReference>
<dbReference type="Gene3D" id="3.40.50.300">
    <property type="entry name" value="P-loop containing nucleotide triphosphate hydrolases"/>
    <property type="match status" value="3"/>
</dbReference>
<evidence type="ECO:0000256" key="8">
    <source>
        <dbReference type="ARBA" id="ARBA00023125"/>
    </source>
</evidence>
<keyword evidence="3 11" id="KW-0227">DNA damage</keyword>
<dbReference type="PANTHER" id="PTHR43788:SF6">
    <property type="entry name" value="DNA HELICASE B"/>
    <property type="match status" value="1"/>
</dbReference>
<dbReference type="AlphaFoldDB" id="A0A848H8I4"/>
<feature type="domain" description="UvrD-like helicase C-terminal" evidence="12">
    <location>
        <begin position="582"/>
        <end position="626"/>
    </location>
</feature>
<comment type="miscellaneous">
    <text evidence="11">In the RecBCD complex, RecB has a slow 3'-5' helicase, an exonuclease activity and loads RecA onto ssDNA, RecD has a fast 5'-3' helicase activity, while RecC stimulates the ATPase and processivity of the RecB helicase and contributes to recognition of the Chi site.</text>
</comment>
<dbReference type="Proteomes" id="UP000541185">
    <property type="component" value="Unassembled WGS sequence"/>
</dbReference>
<evidence type="ECO:0000256" key="4">
    <source>
        <dbReference type="ARBA" id="ARBA00022801"/>
    </source>
</evidence>
<evidence type="ECO:0000256" key="2">
    <source>
        <dbReference type="ARBA" id="ARBA00022741"/>
    </source>
</evidence>
<dbReference type="InterPro" id="IPR027785">
    <property type="entry name" value="UvrD-like_helicase_C"/>
</dbReference>
<evidence type="ECO:0000256" key="6">
    <source>
        <dbReference type="ARBA" id="ARBA00022839"/>
    </source>
</evidence>
<dbReference type="CDD" id="cd18809">
    <property type="entry name" value="SF1_C_RecD"/>
    <property type="match status" value="1"/>
</dbReference>
<dbReference type="InterPro" id="IPR006344">
    <property type="entry name" value="RecD"/>
</dbReference>
<dbReference type="SUPFAM" id="SSF52540">
    <property type="entry name" value="P-loop containing nucleoside triphosphate hydrolases"/>
    <property type="match status" value="2"/>
</dbReference>
<keyword evidence="1 11" id="KW-0540">Nuclease</keyword>
<organism evidence="14 15">
    <name type="scientific">Ramlibacter agri</name>
    <dbReference type="NCBI Taxonomy" id="2728837"/>
    <lineage>
        <taxon>Bacteria</taxon>
        <taxon>Pseudomonadati</taxon>
        <taxon>Pseudomonadota</taxon>
        <taxon>Betaproteobacteria</taxon>
        <taxon>Burkholderiales</taxon>
        <taxon>Comamonadaceae</taxon>
        <taxon>Ramlibacter</taxon>
    </lineage>
</organism>
<comment type="catalytic activity">
    <reaction evidence="11">
        <text>ATP + H2O = ADP + phosphate + H(+)</text>
        <dbReference type="Rhea" id="RHEA:13065"/>
        <dbReference type="ChEBI" id="CHEBI:15377"/>
        <dbReference type="ChEBI" id="CHEBI:15378"/>
        <dbReference type="ChEBI" id="CHEBI:30616"/>
        <dbReference type="ChEBI" id="CHEBI:43474"/>
        <dbReference type="ChEBI" id="CHEBI:456216"/>
        <dbReference type="EC" id="5.6.2.3"/>
    </reaction>
</comment>
<evidence type="ECO:0000313" key="14">
    <source>
        <dbReference type="EMBL" id="NML45781.1"/>
    </source>
</evidence>
<dbReference type="EMBL" id="JABBFX010000001">
    <property type="protein sequence ID" value="NML45781.1"/>
    <property type="molecule type" value="Genomic_DNA"/>
</dbReference>
<dbReference type="Pfam" id="PF13538">
    <property type="entry name" value="UvrD_C_2"/>
    <property type="match status" value="1"/>
</dbReference>
<gene>
    <name evidence="11 14" type="primary">recD</name>
    <name evidence="14" type="ORF">HHL11_18685</name>
</gene>
<dbReference type="Pfam" id="PF13245">
    <property type="entry name" value="AAA_19"/>
    <property type="match status" value="1"/>
</dbReference>
<keyword evidence="2 11" id="KW-0547">Nucleotide-binding</keyword>
<dbReference type="NCBIfam" id="TIGR01447">
    <property type="entry name" value="recD"/>
    <property type="match status" value="1"/>
</dbReference>
<evidence type="ECO:0000256" key="1">
    <source>
        <dbReference type="ARBA" id="ARBA00022722"/>
    </source>
</evidence>
<accession>A0A848H8I4</accession>
<dbReference type="GO" id="GO:0017116">
    <property type="term" value="F:single-stranded DNA helicase activity"/>
    <property type="evidence" value="ECO:0007669"/>
    <property type="project" value="TreeGrafter"/>
</dbReference>
<feature type="binding site" evidence="11">
    <location>
        <begin position="193"/>
        <end position="200"/>
    </location>
    <ligand>
        <name>ATP</name>
        <dbReference type="ChEBI" id="CHEBI:30616"/>
    </ligand>
</feature>
<evidence type="ECO:0000256" key="5">
    <source>
        <dbReference type="ARBA" id="ARBA00022806"/>
    </source>
</evidence>
<dbReference type="InterPro" id="IPR050534">
    <property type="entry name" value="Coronavir_polyprotein_1ab"/>
</dbReference>
<evidence type="ECO:0000259" key="12">
    <source>
        <dbReference type="Pfam" id="PF13538"/>
    </source>
</evidence>
<protein>
    <recommendedName>
        <fullName evidence="11">RecBCD enzyme subunit RecD</fullName>
        <ecNumber evidence="11">5.6.2.3</ecNumber>
    </recommendedName>
    <alternativeName>
        <fullName evidence="11">DNA 5'-3' helicase subunit RecD</fullName>
    </alternativeName>
    <alternativeName>
        <fullName evidence="11">Exonuclease V subunit RecD</fullName>
        <shortName evidence="11">ExoV subunit RecD</shortName>
    </alternativeName>
    <alternativeName>
        <fullName evidence="11">Helicase/nuclease RecBCD subunit RecD</fullName>
    </alternativeName>
</protein>
<dbReference type="InterPro" id="IPR049550">
    <property type="entry name" value="RecD_N"/>
</dbReference>
<keyword evidence="15" id="KW-1185">Reference proteome</keyword>
<evidence type="ECO:0000256" key="7">
    <source>
        <dbReference type="ARBA" id="ARBA00022840"/>
    </source>
</evidence>
<dbReference type="GO" id="GO:0009338">
    <property type="term" value="C:exodeoxyribonuclease V complex"/>
    <property type="evidence" value="ECO:0007669"/>
    <property type="project" value="InterPro"/>
</dbReference>
<evidence type="ECO:0000256" key="10">
    <source>
        <dbReference type="ARBA" id="ARBA00023235"/>
    </source>
</evidence>
<dbReference type="GO" id="GO:0008854">
    <property type="term" value="F:exodeoxyribonuclease V activity"/>
    <property type="evidence" value="ECO:0007669"/>
    <property type="project" value="InterPro"/>
</dbReference>
<comment type="function">
    <text evidence="11">A helicase/nuclease that prepares dsDNA breaks (DSB) for recombinational DNA repair. Binds to DSBs and unwinds DNA via a highly rapid and processive ATP-dependent bidirectional helicase activity. Unwinds dsDNA until it encounters a Chi (crossover hotspot instigator) sequence from the 3' direction. Cuts ssDNA a few nucleotides 3' to the Chi site. The properties and activities of the enzyme are changed at Chi. The Chi-altered holoenzyme produces a long 3'-ssDNA overhang and facilitates RecA-binding to the ssDNA for homologous DNA recombination and repair. Holoenzyme degrades any linearized DNA that is unable to undergo homologous recombination. In the holoenzyme this subunit has ssDNA-dependent ATPase and 5'-3' helicase activity. When added to pre-assembled RecBC greatly stimulates nuclease activity and augments holoenzyme processivity. Negatively regulates the RecA-loading ability of RecBCD.</text>
</comment>
<evidence type="ECO:0000313" key="15">
    <source>
        <dbReference type="Proteomes" id="UP000541185"/>
    </source>
</evidence>
<reference evidence="14 15" key="1">
    <citation type="submission" date="2020-04" db="EMBL/GenBank/DDBJ databases">
        <title>Ramlibacter sp. G-1-2-2 isolated from soil.</title>
        <authorList>
            <person name="Dahal R.H."/>
        </authorList>
    </citation>
    <scope>NUCLEOTIDE SEQUENCE [LARGE SCALE GENOMIC DNA]</scope>
    <source>
        <strain evidence="14 15">G-1-2-2</strain>
    </source>
</reference>
<comment type="similarity">
    <text evidence="11">Belongs to the RecD family.</text>
</comment>
<evidence type="ECO:0000256" key="3">
    <source>
        <dbReference type="ARBA" id="ARBA00022763"/>
    </source>
</evidence>
<evidence type="ECO:0000256" key="11">
    <source>
        <dbReference type="HAMAP-Rule" id="MF_01487"/>
    </source>
</evidence>
<keyword evidence="4 11" id="KW-0378">Hydrolase</keyword>
<dbReference type="InterPro" id="IPR041851">
    <property type="entry name" value="RecD_N_sf"/>
</dbReference>
<dbReference type="CDD" id="cd17933">
    <property type="entry name" value="DEXSc_RecD-like"/>
    <property type="match status" value="1"/>
</dbReference>
<keyword evidence="7 11" id="KW-0067">ATP-binding</keyword>
<dbReference type="PANTHER" id="PTHR43788">
    <property type="entry name" value="DNA2/NAM7 HELICASE FAMILY MEMBER"/>
    <property type="match status" value="1"/>
</dbReference>
<keyword evidence="6 11" id="KW-0269">Exonuclease</keyword>
<dbReference type="HAMAP" id="MF_01487">
    <property type="entry name" value="RecD"/>
    <property type="match status" value="1"/>
</dbReference>
<keyword evidence="9 11" id="KW-0234">DNA repair</keyword>
<comment type="subunit">
    <text evidence="11">Heterotrimer of RecB, RecC and RecD. All subunits contribute to DNA-binding.</text>
</comment>
<feature type="domain" description="RecBCD enzyme subunit RecD N-terminal" evidence="13">
    <location>
        <begin position="15"/>
        <end position="126"/>
    </location>
</feature>
<dbReference type="GO" id="GO:0005524">
    <property type="term" value="F:ATP binding"/>
    <property type="evidence" value="ECO:0007669"/>
    <property type="project" value="UniProtKB-UniRule"/>
</dbReference>
<comment type="caution">
    <text evidence="14">The sequence shown here is derived from an EMBL/GenBank/DDBJ whole genome shotgun (WGS) entry which is preliminary data.</text>
</comment>
<evidence type="ECO:0000259" key="13">
    <source>
        <dbReference type="Pfam" id="PF21185"/>
    </source>
</evidence>
<dbReference type="Gene3D" id="1.10.10.1020">
    <property type="entry name" value="RecBCD complex, subunit RecD, N-terminal domain"/>
    <property type="match status" value="1"/>
</dbReference>
<dbReference type="GO" id="GO:0043139">
    <property type="term" value="F:5'-3' DNA helicase activity"/>
    <property type="evidence" value="ECO:0007669"/>
    <property type="project" value="UniProtKB-UniRule"/>
</dbReference>
<sequence length="653" mass="70033">MKVETLLQELARWAEAGWLRPLDHAFAAFLAREASDADPLLLLAAALASHQLGRGHACLDLQGTLQAPLDTLALPPEEETPSDLPGPQQLLAGVDLARWQAALQHPRLVAAGAGATPLVLDGARLYLRRYWQHEQTVQQAIVLRLRDDPAPVPGLREALDVLFPGPASEPGEPDWQKVACALAARQDFSIVTGGPGTGKTTTVVKLLAVLQHLALGSSGRRLRIRLAAPTGKAAARLNASIAGTVQKLKLEGLPQGEAVRAAIPTEVTTVHRLLGSLPDTRHFRHHAANPLPLDVLVLDEASMVDLEMMAAVLDALPPSARLVLLGDKDQLASVEAGAVLGALCRRADGGHYTQATRDWLRAATGEDVPAFLLDAAGEPLDQAVVKLRKSHRFSAESGIGQFAEAVNDGSPERVRAIVRTPQADLAFVELGTDDAALRRLVLEDDASYRQYLERLRAKAPAPDAQRSAFDDWARAVLDGYGAFQLLCAVRKGPQGVERVNQRIATMLQAAGLTPAASGWYLGRPVMVSRNDYGLGLMNGDVGITLRLPAEGEWKLRVAFPAGDGSDGIRWVLPSRLQAVETVFAMTVHKSQGSEFGHAALLLPDRASRVLTRELVYTGITRARQRFTLATAGGMGVLEEAVVRRMERAGGDLA</sequence>
<keyword evidence="8 11" id="KW-0238">DNA-binding</keyword>
<evidence type="ECO:0000256" key="9">
    <source>
        <dbReference type="ARBA" id="ARBA00023204"/>
    </source>
</evidence>
<dbReference type="GO" id="GO:0003677">
    <property type="term" value="F:DNA binding"/>
    <property type="evidence" value="ECO:0007669"/>
    <property type="project" value="UniProtKB-UniRule"/>
</dbReference>
<dbReference type="RefSeq" id="WP_169419851.1">
    <property type="nucleotide sequence ID" value="NZ_JABBFX010000001.1"/>
</dbReference>